<feature type="transmembrane region" description="Helical" evidence="1">
    <location>
        <begin position="103"/>
        <end position="126"/>
    </location>
</feature>
<feature type="transmembrane region" description="Helical" evidence="1">
    <location>
        <begin position="12"/>
        <end position="30"/>
    </location>
</feature>
<reference evidence="2" key="1">
    <citation type="journal article" date="2020" name="Nature">
        <title>Giant virus diversity and host interactions through global metagenomics.</title>
        <authorList>
            <person name="Schulz F."/>
            <person name="Roux S."/>
            <person name="Paez-Espino D."/>
            <person name="Jungbluth S."/>
            <person name="Walsh D.A."/>
            <person name="Denef V.J."/>
            <person name="McMahon K.D."/>
            <person name="Konstantinidis K.T."/>
            <person name="Eloe-Fadrosh E.A."/>
            <person name="Kyrpides N.C."/>
            <person name="Woyke T."/>
        </authorList>
    </citation>
    <scope>NUCLEOTIDE SEQUENCE</scope>
    <source>
        <strain evidence="2">GVMAG-S-1035303-20</strain>
    </source>
</reference>
<keyword evidence="1" id="KW-0472">Membrane</keyword>
<protein>
    <submittedName>
        <fullName evidence="2">Uncharacterized protein</fullName>
    </submittedName>
</protein>
<evidence type="ECO:0000256" key="1">
    <source>
        <dbReference type="SAM" id="Phobius"/>
    </source>
</evidence>
<feature type="transmembrane region" description="Helical" evidence="1">
    <location>
        <begin position="42"/>
        <end position="62"/>
    </location>
</feature>
<accession>A0A6C0AJ48</accession>
<proteinExistence type="predicted"/>
<keyword evidence="1" id="KW-0812">Transmembrane</keyword>
<dbReference type="EMBL" id="MN740653">
    <property type="protein sequence ID" value="QHS79798.1"/>
    <property type="molecule type" value="Genomic_DNA"/>
</dbReference>
<sequence>MGGGLFGTPLALNPKCLAFSGLLIAIYWMPPWAALRTPYDIAFKRAVTIGLAFTGYILMAWYDVWYDCNDHLKPTFLGWISAPFKPAEYQKGVEDLPPKWKKIVRWVDIVALIAALAFVGAPFLVYPSGR</sequence>
<keyword evidence="1" id="KW-1133">Transmembrane helix</keyword>
<name>A0A6C0AJ48_9ZZZZ</name>
<dbReference type="AlphaFoldDB" id="A0A6C0AJ48"/>
<organism evidence="2">
    <name type="scientific">viral metagenome</name>
    <dbReference type="NCBI Taxonomy" id="1070528"/>
    <lineage>
        <taxon>unclassified sequences</taxon>
        <taxon>metagenomes</taxon>
        <taxon>organismal metagenomes</taxon>
    </lineage>
</organism>
<evidence type="ECO:0000313" key="2">
    <source>
        <dbReference type="EMBL" id="QHS79798.1"/>
    </source>
</evidence>